<protein>
    <submittedName>
        <fullName evidence="3">Cysteine hydrolase</fullName>
    </submittedName>
</protein>
<evidence type="ECO:0000313" key="3">
    <source>
        <dbReference type="EMBL" id="MBI1683738.1"/>
    </source>
</evidence>
<dbReference type="SUPFAM" id="SSF52499">
    <property type="entry name" value="Isochorismatase-like hydrolases"/>
    <property type="match status" value="1"/>
</dbReference>
<evidence type="ECO:0000256" key="1">
    <source>
        <dbReference type="ARBA" id="ARBA00022801"/>
    </source>
</evidence>
<comment type="caution">
    <text evidence="3">The sequence shown here is derived from an EMBL/GenBank/DDBJ whole genome shotgun (WGS) entry which is preliminary data.</text>
</comment>
<dbReference type="CDD" id="cd01014">
    <property type="entry name" value="nicotinamidase_related"/>
    <property type="match status" value="1"/>
</dbReference>
<sequence>MVLIDLQRAIDYPVWRAAGPRNHPEAEARVADLLRLWRGRDWPVFHVRHLSTNPNSTYASDGPGAAFKPEAQPLPGEPVIGKSAHSAFVGTDLESRLRVAGIDTLVIAGVITNNSVEATVRHAGDLGFQVLLAHEACFTFARRDWSGVLRSAEEVHAMSLANLDGEYCDVVDSAALTERLGL</sequence>
<reference evidence="3 4" key="1">
    <citation type="submission" date="2020-11" db="EMBL/GenBank/DDBJ databases">
        <title>genome sequence of strain KACC 18849.</title>
        <authorList>
            <person name="Gao J."/>
            <person name="Zhang X."/>
        </authorList>
    </citation>
    <scope>NUCLEOTIDE SEQUENCE [LARGE SCALE GENOMIC DNA]</scope>
    <source>
        <strain evidence="3 4">KACC 18849</strain>
    </source>
</reference>
<gene>
    <name evidence="3" type="ORF">I4Q42_08665</name>
</gene>
<dbReference type="PANTHER" id="PTHR43540:SF1">
    <property type="entry name" value="ISOCHORISMATASE HYDROLASE"/>
    <property type="match status" value="1"/>
</dbReference>
<keyword evidence="1 3" id="KW-0378">Hydrolase</keyword>
<keyword evidence="4" id="KW-1185">Reference proteome</keyword>
<proteinExistence type="predicted"/>
<dbReference type="PANTHER" id="PTHR43540">
    <property type="entry name" value="PEROXYUREIDOACRYLATE/UREIDOACRYLATE AMIDOHYDROLASE-RELATED"/>
    <property type="match status" value="1"/>
</dbReference>
<feature type="domain" description="Isochorismatase-like" evidence="2">
    <location>
        <begin position="2"/>
        <end position="153"/>
    </location>
</feature>
<dbReference type="InterPro" id="IPR036380">
    <property type="entry name" value="Isochorismatase-like_sf"/>
</dbReference>
<dbReference type="Proteomes" id="UP000639859">
    <property type="component" value="Unassembled WGS sequence"/>
</dbReference>
<dbReference type="Pfam" id="PF00857">
    <property type="entry name" value="Isochorismatase"/>
    <property type="match status" value="1"/>
</dbReference>
<evidence type="ECO:0000313" key="4">
    <source>
        <dbReference type="Proteomes" id="UP000639859"/>
    </source>
</evidence>
<dbReference type="Gene3D" id="3.40.50.850">
    <property type="entry name" value="Isochorismatase-like"/>
    <property type="match status" value="1"/>
</dbReference>
<accession>A0ABS0SVV7</accession>
<dbReference type="GO" id="GO:0016787">
    <property type="term" value="F:hydrolase activity"/>
    <property type="evidence" value="ECO:0007669"/>
    <property type="project" value="UniProtKB-KW"/>
</dbReference>
<dbReference type="EMBL" id="JADWOX010000004">
    <property type="protein sequence ID" value="MBI1683738.1"/>
    <property type="molecule type" value="Genomic_DNA"/>
</dbReference>
<dbReference type="InterPro" id="IPR050272">
    <property type="entry name" value="Isochorismatase-like_hydrls"/>
</dbReference>
<organism evidence="3 4">
    <name type="scientific">Caulobacter hibisci</name>
    <dbReference type="NCBI Taxonomy" id="2035993"/>
    <lineage>
        <taxon>Bacteria</taxon>
        <taxon>Pseudomonadati</taxon>
        <taxon>Pseudomonadota</taxon>
        <taxon>Alphaproteobacteria</taxon>
        <taxon>Caulobacterales</taxon>
        <taxon>Caulobacteraceae</taxon>
        <taxon>Caulobacter</taxon>
    </lineage>
</organism>
<dbReference type="InterPro" id="IPR000868">
    <property type="entry name" value="Isochorismatase-like_dom"/>
</dbReference>
<name>A0ABS0SVV7_9CAUL</name>
<evidence type="ECO:0000259" key="2">
    <source>
        <dbReference type="Pfam" id="PF00857"/>
    </source>
</evidence>